<organism evidence="2 3">
    <name type="scientific">Anaeromyxobacter dehalogenans (strain ATCC BAA-258 / DSM 21875 / 2CP-1)</name>
    <dbReference type="NCBI Taxonomy" id="455488"/>
    <lineage>
        <taxon>Bacteria</taxon>
        <taxon>Pseudomonadati</taxon>
        <taxon>Myxococcota</taxon>
        <taxon>Myxococcia</taxon>
        <taxon>Myxococcales</taxon>
        <taxon>Cystobacterineae</taxon>
        <taxon>Anaeromyxobacteraceae</taxon>
        <taxon>Anaeromyxobacter</taxon>
    </lineage>
</organism>
<keyword evidence="3" id="KW-1185">Reference proteome</keyword>
<name>B8JEN5_ANAD2</name>
<feature type="domain" description="MlaB-like STAS" evidence="1">
    <location>
        <begin position="15"/>
        <end position="86"/>
    </location>
</feature>
<accession>B8JEN5</accession>
<dbReference type="AlphaFoldDB" id="B8JEN5"/>
<dbReference type="EMBL" id="CP001359">
    <property type="protein sequence ID" value="ACL66181.1"/>
    <property type="molecule type" value="Genomic_DNA"/>
</dbReference>
<evidence type="ECO:0000313" key="2">
    <source>
        <dbReference type="EMBL" id="ACL66181.1"/>
    </source>
</evidence>
<reference evidence="2" key="1">
    <citation type="submission" date="2009-01" db="EMBL/GenBank/DDBJ databases">
        <title>Complete sequence of Anaeromyxobacter dehalogenans 2CP-1.</title>
        <authorList>
            <consortium name="US DOE Joint Genome Institute"/>
            <person name="Lucas S."/>
            <person name="Copeland A."/>
            <person name="Lapidus A."/>
            <person name="Glavina del Rio T."/>
            <person name="Dalin E."/>
            <person name="Tice H."/>
            <person name="Bruce D."/>
            <person name="Goodwin L."/>
            <person name="Pitluck S."/>
            <person name="Saunders E."/>
            <person name="Brettin T."/>
            <person name="Detter J.C."/>
            <person name="Han C."/>
            <person name="Larimer F."/>
            <person name="Land M."/>
            <person name="Hauser L."/>
            <person name="Kyrpides N."/>
            <person name="Ovchinnikova G."/>
            <person name="Beliaev A.S."/>
            <person name="Richardson P."/>
        </authorList>
    </citation>
    <scope>NUCLEOTIDE SEQUENCE</scope>
    <source>
        <strain evidence="2">2CP-1</strain>
    </source>
</reference>
<sequence length="98" mass="10520">MTRQEPGEGHTIHRDGVFDASAAEDVARCLASAAPDAQVRVDLTHVREFHDFGVAVLARALAACPARVSVRGLRQHHRRLLRYLGVTGTPDDGANAPA</sequence>
<evidence type="ECO:0000259" key="1">
    <source>
        <dbReference type="Pfam" id="PF13466"/>
    </source>
</evidence>
<dbReference type="RefSeq" id="WP_012633934.1">
    <property type="nucleotide sequence ID" value="NC_011891.1"/>
</dbReference>
<evidence type="ECO:0000313" key="3">
    <source>
        <dbReference type="Proteomes" id="UP000007089"/>
    </source>
</evidence>
<dbReference type="Proteomes" id="UP000007089">
    <property type="component" value="Chromosome"/>
</dbReference>
<dbReference type="Pfam" id="PF13466">
    <property type="entry name" value="STAS_2"/>
    <property type="match status" value="1"/>
</dbReference>
<dbReference type="InterPro" id="IPR058548">
    <property type="entry name" value="MlaB-like_STAS"/>
</dbReference>
<dbReference type="HOGENOM" id="CLU_2327743_0_0_7"/>
<proteinExistence type="predicted"/>
<dbReference type="SUPFAM" id="SSF52091">
    <property type="entry name" value="SpoIIaa-like"/>
    <property type="match status" value="1"/>
</dbReference>
<protein>
    <recommendedName>
        <fullName evidence="1">MlaB-like STAS domain-containing protein</fullName>
    </recommendedName>
</protein>
<dbReference type="KEGG" id="acp:A2cp1_2844"/>
<gene>
    <name evidence="2" type="ordered locus">A2cp1_2844</name>
</gene>
<dbReference type="Gene3D" id="3.30.750.24">
    <property type="entry name" value="STAS domain"/>
    <property type="match status" value="1"/>
</dbReference>
<dbReference type="InterPro" id="IPR036513">
    <property type="entry name" value="STAS_dom_sf"/>
</dbReference>